<accession>A0A940MF92</accession>
<feature type="chain" id="PRO_5037098455" evidence="1">
    <location>
        <begin position="34"/>
        <end position="511"/>
    </location>
</feature>
<proteinExistence type="predicted"/>
<sequence>MPEITRRRLITAGAAASGALVAGQLTTATTAAAAPRRAAAADPFTLGIASGDPLTTAVVIWTRLATDPLHGGGMPDRTVAVSWQVAEDQRFRRVVRRGTAYAQPRFGHSVHVDVRGLRPGREYWYRFRTGAHLSTVGRTRTMDAAPSKLRVALASCQNWQHGYFNSYADMRDQEPDFVLFVGDYIYESAPSTSSVRVHEGSGEPVTLDQYRNRYAQYRTDPDLNAVHAAVPWIVTFDDHEVDNDWAGEVPQDPDKQPHDAFVNRLTAAFQAYYEHMPVRAAAVPNGPHIQMYRRFDFGDLARLNVLDTRQFRSNQVTSDAAAKDPKLTMLGATQKQWLINGLERSPARWNLIASQIMMAETDNVAGPGKNWFYDAWDGYQVERNDLMARFQNIRNPVVLSGDRHLTMISDLKKDFSDPKSAVVGAEFVGTSISSNGDQDVDAFNAQWDPLRPDNPHWKLIDCHRGYHLFDIDRDGIDAKVRVVGTVRKPVSAATTLAGLRVDEGKPGVHTV</sequence>
<feature type="domain" description="PhoD-like phosphatase metallophosphatase" evidence="2">
    <location>
        <begin position="152"/>
        <end position="478"/>
    </location>
</feature>
<reference evidence="4" key="1">
    <citation type="submission" date="2021-03" db="EMBL/GenBank/DDBJ databases">
        <title>Whole genome sequence of Streptomyces bomunensis MMS17-BM035.</title>
        <authorList>
            <person name="Lee J.H."/>
        </authorList>
    </citation>
    <scope>NUCLEOTIDE SEQUENCE</scope>
    <source>
        <strain evidence="4">MMS17-BM035</strain>
    </source>
</reference>
<dbReference type="AlphaFoldDB" id="A0A940MF92"/>
<keyword evidence="1" id="KW-0732">Signal</keyword>
<dbReference type="RefSeq" id="WP_209339834.1">
    <property type="nucleotide sequence ID" value="NZ_JAGIQL010000033.1"/>
</dbReference>
<dbReference type="InterPro" id="IPR029052">
    <property type="entry name" value="Metallo-depent_PP-like"/>
</dbReference>
<dbReference type="InterPro" id="IPR006311">
    <property type="entry name" value="TAT_signal"/>
</dbReference>
<dbReference type="PANTHER" id="PTHR43606">
    <property type="entry name" value="PHOSPHATASE, PUTATIVE (AFU_ORTHOLOGUE AFUA_6G08710)-RELATED"/>
    <property type="match status" value="1"/>
</dbReference>
<evidence type="ECO:0000259" key="2">
    <source>
        <dbReference type="Pfam" id="PF09423"/>
    </source>
</evidence>
<evidence type="ECO:0000259" key="3">
    <source>
        <dbReference type="Pfam" id="PF16655"/>
    </source>
</evidence>
<name>A0A940MF92_9ACTN</name>
<dbReference type="InterPro" id="IPR018946">
    <property type="entry name" value="PhoD-like_MPP"/>
</dbReference>
<dbReference type="Pfam" id="PF16655">
    <property type="entry name" value="PhoD_N"/>
    <property type="match status" value="1"/>
</dbReference>
<feature type="domain" description="Phospholipase D N-terminal" evidence="3">
    <location>
        <begin position="46"/>
        <end position="141"/>
    </location>
</feature>
<dbReference type="Proteomes" id="UP000670475">
    <property type="component" value="Unassembled WGS sequence"/>
</dbReference>
<dbReference type="Pfam" id="PF09423">
    <property type="entry name" value="PhoD"/>
    <property type="match status" value="1"/>
</dbReference>
<evidence type="ECO:0000313" key="4">
    <source>
        <dbReference type="EMBL" id="MBP0458056.1"/>
    </source>
</evidence>
<keyword evidence="5" id="KW-1185">Reference proteome</keyword>
<dbReference type="InterPro" id="IPR052900">
    <property type="entry name" value="Phospholipid_Metab_Enz"/>
</dbReference>
<dbReference type="CDD" id="cd07389">
    <property type="entry name" value="MPP_PhoD"/>
    <property type="match status" value="1"/>
</dbReference>
<feature type="signal peptide" evidence="1">
    <location>
        <begin position="1"/>
        <end position="33"/>
    </location>
</feature>
<dbReference type="PROSITE" id="PS51318">
    <property type="entry name" value="TAT"/>
    <property type="match status" value="1"/>
</dbReference>
<dbReference type="EMBL" id="JAGIQL010000033">
    <property type="protein sequence ID" value="MBP0458056.1"/>
    <property type="molecule type" value="Genomic_DNA"/>
</dbReference>
<gene>
    <name evidence="4" type="ORF">JFN87_11165</name>
</gene>
<protein>
    <submittedName>
        <fullName evidence="4">Alkaline phosphatase D family protein</fullName>
    </submittedName>
</protein>
<organism evidence="4 5">
    <name type="scientific">Streptomyces montanisoli</name>
    <dbReference type="NCBI Taxonomy" id="2798581"/>
    <lineage>
        <taxon>Bacteria</taxon>
        <taxon>Bacillati</taxon>
        <taxon>Actinomycetota</taxon>
        <taxon>Actinomycetes</taxon>
        <taxon>Kitasatosporales</taxon>
        <taxon>Streptomycetaceae</taxon>
        <taxon>Streptomyces</taxon>
    </lineage>
</organism>
<dbReference type="PANTHER" id="PTHR43606:SF2">
    <property type="entry name" value="ALKALINE PHOSPHATASE FAMILY PROTEIN (AFU_ORTHOLOGUE AFUA_5G03860)"/>
    <property type="match status" value="1"/>
</dbReference>
<dbReference type="InterPro" id="IPR038607">
    <property type="entry name" value="PhoD-like_sf"/>
</dbReference>
<comment type="caution">
    <text evidence="4">The sequence shown here is derived from an EMBL/GenBank/DDBJ whole genome shotgun (WGS) entry which is preliminary data.</text>
</comment>
<evidence type="ECO:0000313" key="5">
    <source>
        <dbReference type="Proteomes" id="UP000670475"/>
    </source>
</evidence>
<dbReference type="SUPFAM" id="SSF56300">
    <property type="entry name" value="Metallo-dependent phosphatases"/>
    <property type="match status" value="1"/>
</dbReference>
<dbReference type="Gene3D" id="3.60.21.70">
    <property type="entry name" value="PhoD-like phosphatase"/>
    <property type="match status" value="1"/>
</dbReference>
<evidence type="ECO:0000256" key="1">
    <source>
        <dbReference type="SAM" id="SignalP"/>
    </source>
</evidence>
<dbReference type="InterPro" id="IPR032093">
    <property type="entry name" value="PhoD_N"/>
</dbReference>
<dbReference type="Gene3D" id="2.60.40.380">
    <property type="entry name" value="Purple acid phosphatase-like, N-terminal"/>
    <property type="match status" value="1"/>
</dbReference>